<keyword evidence="2 7" id="KW-0812">Transmembrane</keyword>
<keyword evidence="3" id="KW-0547">Nucleotide-binding</keyword>
<dbReference type="Gene3D" id="3.40.50.300">
    <property type="entry name" value="P-loop containing nucleotide triphosphate hydrolases"/>
    <property type="match status" value="1"/>
</dbReference>
<name>A0ABS4X5Q8_9MICO</name>
<evidence type="ECO:0000259" key="8">
    <source>
        <dbReference type="PROSITE" id="PS50893"/>
    </source>
</evidence>
<feature type="domain" description="ABC transporter" evidence="8">
    <location>
        <begin position="347"/>
        <end position="581"/>
    </location>
</feature>
<dbReference type="Pfam" id="PF00664">
    <property type="entry name" value="ABC_membrane"/>
    <property type="match status" value="1"/>
</dbReference>
<comment type="caution">
    <text evidence="10">The sequence shown here is derived from an EMBL/GenBank/DDBJ whole genome shotgun (WGS) entry which is preliminary data.</text>
</comment>
<dbReference type="PROSITE" id="PS50929">
    <property type="entry name" value="ABC_TM1F"/>
    <property type="match status" value="1"/>
</dbReference>
<dbReference type="RefSeq" id="WP_209904449.1">
    <property type="nucleotide sequence ID" value="NZ_BAAAJW010000022.1"/>
</dbReference>
<keyword evidence="6 7" id="KW-0472">Membrane</keyword>
<evidence type="ECO:0000256" key="5">
    <source>
        <dbReference type="ARBA" id="ARBA00022989"/>
    </source>
</evidence>
<dbReference type="GO" id="GO:0005524">
    <property type="term" value="F:ATP binding"/>
    <property type="evidence" value="ECO:0007669"/>
    <property type="project" value="UniProtKB-KW"/>
</dbReference>
<dbReference type="SUPFAM" id="SSF90123">
    <property type="entry name" value="ABC transporter transmembrane region"/>
    <property type="match status" value="1"/>
</dbReference>
<dbReference type="Pfam" id="PF00005">
    <property type="entry name" value="ABC_tran"/>
    <property type="match status" value="1"/>
</dbReference>
<feature type="transmembrane region" description="Helical" evidence="7">
    <location>
        <begin position="165"/>
        <end position="184"/>
    </location>
</feature>
<dbReference type="SUPFAM" id="SSF52540">
    <property type="entry name" value="P-loop containing nucleoside triphosphate hydrolases"/>
    <property type="match status" value="1"/>
</dbReference>
<dbReference type="InterPro" id="IPR003439">
    <property type="entry name" value="ABC_transporter-like_ATP-bd"/>
</dbReference>
<protein>
    <submittedName>
        <fullName evidence="10">ATP-binding cassette subfamily B protein</fullName>
    </submittedName>
</protein>
<feature type="domain" description="ABC transmembrane type-1" evidence="9">
    <location>
        <begin position="28"/>
        <end position="307"/>
    </location>
</feature>
<feature type="transmembrane region" description="Helical" evidence="7">
    <location>
        <begin position="140"/>
        <end position="159"/>
    </location>
</feature>
<dbReference type="InterPro" id="IPR027417">
    <property type="entry name" value="P-loop_NTPase"/>
</dbReference>
<keyword evidence="4 10" id="KW-0067">ATP-binding</keyword>
<dbReference type="Proteomes" id="UP001519290">
    <property type="component" value="Unassembled WGS sequence"/>
</dbReference>
<dbReference type="InterPro" id="IPR039421">
    <property type="entry name" value="Type_1_exporter"/>
</dbReference>
<proteinExistence type="predicted"/>
<evidence type="ECO:0000256" key="6">
    <source>
        <dbReference type="ARBA" id="ARBA00023136"/>
    </source>
</evidence>
<evidence type="ECO:0000313" key="11">
    <source>
        <dbReference type="Proteomes" id="UP001519290"/>
    </source>
</evidence>
<dbReference type="InterPro" id="IPR036640">
    <property type="entry name" value="ABC1_TM_sf"/>
</dbReference>
<dbReference type="PANTHER" id="PTHR43394:SF1">
    <property type="entry name" value="ATP-BINDING CASSETTE SUB-FAMILY B MEMBER 10, MITOCHONDRIAL"/>
    <property type="match status" value="1"/>
</dbReference>
<dbReference type="InterPro" id="IPR011527">
    <property type="entry name" value="ABC1_TM_dom"/>
</dbReference>
<dbReference type="Gene3D" id="1.20.1560.10">
    <property type="entry name" value="ABC transporter type 1, transmembrane domain"/>
    <property type="match status" value="1"/>
</dbReference>
<gene>
    <name evidence="10" type="ORF">JOF43_003655</name>
</gene>
<keyword evidence="11" id="KW-1185">Reference proteome</keyword>
<evidence type="ECO:0000256" key="2">
    <source>
        <dbReference type="ARBA" id="ARBA00022692"/>
    </source>
</evidence>
<evidence type="ECO:0000256" key="4">
    <source>
        <dbReference type="ARBA" id="ARBA00022840"/>
    </source>
</evidence>
<feature type="transmembrane region" description="Helical" evidence="7">
    <location>
        <begin position="281"/>
        <end position="305"/>
    </location>
</feature>
<comment type="subcellular location">
    <subcellularLocation>
        <location evidence="1">Cell membrane</location>
        <topology evidence="1">Multi-pass membrane protein</topology>
    </subcellularLocation>
</comment>
<dbReference type="PANTHER" id="PTHR43394">
    <property type="entry name" value="ATP-DEPENDENT PERMEASE MDL1, MITOCHONDRIAL"/>
    <property type="match status" value="1"/>
</dbReference>
<dbReference type="InterPro" id="IPR017871">
    <property type="entry name" value="ABC_transporter-like_CS"/>
</dbReference>
<feature type="transmembrane region" description="Helical" evidence="7">
    <location>
        <begin position="25"/>
        <end position="43"/>
    </location>
</feature>
<dbReference type="EMBL" id="JAGIOD010000002">
    <property type="protein sequence ID" value="MBP2383666.1"/>
    <property type="molecule type" value="Genomic_DNA"/>
</dbReference>
<dbReference type="PROSITE" id="PS50893">
    <property type="entry name" value="ABC_TRANSPORTER_2"/>
    <property type="match status" value="1"/>
</dbReference>
<feature type="transmembrane region" description="Helical" evidence="7">
    <location>
        <begin position="63"/>
        <end position="81"/>
    </location>
</feature>
<evidence type="ECO:0000256" key="7">
    <source>
        <dbReference type="SAM" id="Phobius"/>
    </source>
</evidence>
<accession>A0ABS4X5Q8</accession>
<evidence type="ECO:0000313" key="10">
    <source>
        <dbReference type="EMBL" id="MBP2383666.1"/>
    </source>
</evidence>
<evidence type="ECO:0000256" key="1">
    <source>
        <dbReference type="ARBA" id="ARBA00004651"/>
    </source>
</evidence>
<keyword evidence="5 7" id="KW-1133">Transmembrane helix</keyword>
<feature type="transmembrane region" description="Helical" evidence="7">
    <location>
        <begin position="246"/>
        <end position="269"/>
    </location>
</feature>
<dbReference type="InterPro" id="IPR003593">
    <property type="entry name" value="AAA+_ATPase"/>
</dbReference>
<reference evidence="10 11" key="1">
    <citation type="submission" date="2021-03" db="EMBL/GenBank/DDBJ databases">
        <title>Sequencing the genomes of 1000 actinobacteria strains.</title>
        <authorList>
            <person name="Klenk H.-P."/>
        </authorList>
    </citation>
    <scope>NUCLEOTIDE SEQUENCE [LARGE SCALE GENOMIC DNA]</scope>
    <source>
        <strain evidence="10 11">DSM 14566</strain>
    </source>
</reference>
<organism evidence="10 11">
    <name type="scientific">Brachybacterium sacelli</name>
    <dbReference type="NCBI Taxonomy" id="173364"/>
    <lineage>
        <taxon>Bacteria</taxon>
        <taxon>Bacillati</taxon>
        <taxon>Actinomycetota</taxon>
        <taxon>Actinomycetes</taxon>
        <taxon>Micrococcales</taxon>
        <taxon>Dermabacteraceae</taxon>
        <taxon>Brachybacterium</taxon>
    </lineage>
</organism>
<evidence type="ECO:0000259" key="9">
    <source>
        <dbReference type="PROSITE" id="PS50929"/>
    </source>
</evidence>
<sequence length="603" mass="63529">MADSKTSTPKASLRDLFSYLREHRGVLAIVLVISLVGAALNLAQPLMVNQVIAAVGDGRDLSGPVAVLVGLVVGAGLVDAAQQFLLGRTAEGVVFCARRQLLGRMLRLPIREYDARRTGDLVSRVGSDTTMVREALTGGLVEALSGVLVFVGALVAMALLDLTLLGITLAVILVAVVSVVAVSARIQALTLASQEAIGRVAAGVERALSGVRTIRAAGATEREEGKLVSDAQAAYSLGVRIVRISAVLWPVSGLAVQGAFLAVLGVGGYRVAAGTLSVADLVTFILFLFMMLMPLATAFSAVITVRTALGALARIKEVLDLPTEEDGEAALRSRPADERPNPEPAMVTFEGVSFAYRQHEPVLEDVSFAVPRGSTTAIVGPSGAGKSTLMALIERFYEPDQGTVRLDGIDMRTLARSELRDRIGYVEQDAPVLAGTIKDNLLLSAPDTDETRCRQVLADVNLLDRIEQHADDLDAVVGDDGVGLSGGERQRLAIARALIGGAPLLLLDEPTASLDGRNERAMHQAIRSAAAGRTVLIVAHRLATVADADQIVVLDAGRVTATGTHTELLNSSELYRDLAHHQLLAARPANNESELGTSSDISR</sequence>
<dbReference type="SMART" id="SM00382">
    <property type="entry name" value="AAA"/>
    <property type="match status" value="1"/>
</dbReference>
<evidence type="ECO:0000256" key="3">
    <source>
        <dbReference type="ARBA" id="ARBA00022741"/>
    </source>
</evidence>
<dbReference type="CDD" id="cd18551">
    <property type="entry name" value="ABC_6TM_LmrA_like"/>
    <property type="match status" value="1"/>
</dbReference>
<dbReference type="PROSITE" id="PS00211">
    <property type="entry name" value="ABC_TRANSPORTER_1"/>
    <property type="match status" value="1"/>
</dbReference>